<dbReference type="OrthoDB" id="100744at2"/>
<comment type="caution">
    <text evidence="10">The sequence shown here is derived from an EMBL/GenBank/DDBJ whole genome shotgun (WGS) entry which is preliminary data.</text>
</comment>
<reference evidence="10 11" key="1">
    <citation type="submission" date="2020-08" db="EMBL/GenBank/DDBJ databases">
        <title>Genomic Encyclopedia of Type Strains, Phase IV (KMG-IV): sequencing the most valuable type-strain genomes for metagenomic binning, comparative biology and taxonomic classification.</title>
        <authorList>
            <person name="Goeker M."/>
        </authorList>
    </citation>
    <scope>NUCLEOTIDE SEQUENCE [LARGE SCALE GENOMIC DNA]</scope>
    <source>
        <strain evidence="10 11">DSM 103733</strain>
    </source>
</reference>
<feature type="domain" description="ABC3 transporter permease C-terminal" evidence="8">
    <location>
        <begin position="731"/>
        <end position="844"/>
    </location>
</feature>
<dbReference type="GO" id="GO:0005886">
    <property type="term" value="C:plasma membrane"/>
    <property type="evidence" value="ECO:0007669"/>
    <property type="project" value="UniProtKB-SubCell"/>
</dbReference>
<keyword evidence="2" id="KW-1003">Cell membrane</keyword>
<feature type="transmembrane region" description="Helical" evidence="7">
    <location>
        <begin position="805"/>
        <end position="834"/>
    </location>
</feature>
<evidence type="ECO:0000256" key="7">
    <source>
        <dbReference type="SAM" id="Phobius"/>
    </source>
</evidence>
<evidence type="ECO:0000313" key="11">
    <source>
        <dbReference type="Proteomes" id="UP000538666"/>
    </source>
</evidence>
<keyword evidence="3 7" id="KW-0812">Transmembrane</keyword>
<gene>
    <name evidence="10" type="ORF">HNQ77_005047</name>
</gene>
<evidence type="ECO:0000256" key="2">
    <source>
        <dbReference type="ARBA" id="ARBA00022475"/>
    </source>
</evidence>
<feature type="transmembrane region" description="Helical" evidence="7">
    <location>
        <begin position="371"/>
        <end position="394"/>
    </location>
</feature>
<dbReference type="InterPro" id="IPR025857">
    <property type="entry name" value="MacB_PCD"/>
</dbReference>
<feature type="transmembrane region" description="Helical" evidence="7">
    <location>
        <begin position="32"/>
        <end position="55"/>
    </location>
</feature>
<sequence length="851" mass="91200">MRARFGQQVHSLLERLSQDLSYALRQLRKSPIFSLTVIATLALGVGANTAVFTLLRGVVYPTLPVPSPQQLFVLHGIRTPNDQAWLYSQPAFERLRQTANSDTDHSAIAAHSYLAEGNLADHNSGETTRAKMQLVSTNFFSVLDTPAALGSVLSPQDAAQSGTGWPAVLRYGFWQQHFAADPGIVGRTLVLNGAQIFVAGVAPRDFYGVIPGESPDFWLPLEAQQDVRYAGPFDSLGREAGVHLDAPYNSQSAFFWLTLIARVPPGAAAISLAQWDAAFAPDRELYAKFAGKSSEALASRFSLLSAARSESPFSEHYAEPLFVLMGMVALLLLIACLNLANLQRTRVVQRSHEFAIRAALGASQPRVLQQLLVESALLALCGGALSILVARMAGSALLHWSLQNDTSLSLHFDAGVYLFSLGLLAAAVLFFQILPARQLIFGNALPQGGLTSRRTAIGSAGGRSAHLMLAAQITLSVLLLSLASMFLRTLTNLNRMDAGLDRGHLLTVRFDFHDANYDDVKRESLYPQMIDRVTGLPGVRAVALDRCPPPNCLWNTPIHAAGISDDARGLSEAQQDDVGSGYFHAMGMALLRGREFDSGDRPQAAQVAVVNHSFAVKLFGPGENPIGHRIGLEAAPGDARYLIVGEIVDARVNDLRSPAAPMLYLAQAQQSPGSGSLVIRTVSAPQAIAASVQAGLREVDRQLPITEIMPLDAAYARTLTTEALLARLTSTFSVLALVLAAIGLYGVLSFRVARRTSEFGLRMALGATRSQILLLVLTQSFRITALGIAAGGILAALWARSLHALLFGIGNAGVSAWLTSAGVLACVSVLAAYLPAYRAAHTEPMEALRLE</sequence>
<accession>A0A841K0E2</accession>
<dbReference type="Pfam" id="PF12704">
    <property type="entry name" value="MacB_PCD"/>
    <property type="match status" value="2"/>
</dbReference>
<organism evidence="10 11">
    <name type="scientific">Silvibacterium bohemicum</name>
    <dbReference type="NCBI Taxonomy" id="1577686"/>
    <lineage>
        <taxon>Bacteria</taxon>
        <taxon>Pseudomonadati</taxon>
        <taxon>Acidobacteriota</taxon>
        <taxon>Terriglobia</taxon>
        <taxon>Terriglobales</taxon>
        <taxon>Acidobacteriaceae</taxon>
        <taxon>Silvibacterium</taxon>
    </lineage>
</organism>
<evidence type="ECO:0000313" key="10">
    <source>
        <dbReference type="EMBL" id="MBB6147062.1"/>
    </source>
</evidence>
<evidence type="ECO:0000259" key="8">
    <source>
        <dbReference type="Pfam" id="PF02687"/>
    </source>
</evidence>
<dbReference type="PANTHER" id="PTHR30572">
    <property type="entry name" value="MEMBRANE COMPONENT OF TRANSPORTER-RELATED"/>
    <property type="match status" value="1"/>
</dbReference>
<comment type="subcellular location">
    <subcellularLocation>
        <location evidence="1">Cell membrane</location>
        <topology evidence="1">Multi-pass membrane protein</topology>
    </subcellularLocation>
</comment>
<dbReference type="RefSeq" id="WP_050059987.1">
    <property type="nucleotide sequence ID" value="NZ_JACHEK010000012.1"/>
</dbReference>
<name>A0A841K0E2_9BACT</name>
<feature type="domain" description="MacB-like periplasmic core" evidence="9">
    <location>
        <begin position="473"/>
        <end position="651"/>
    </location>
</feature>
<feature type="transmembrane region" description="Helical" evidence="7">
    <location>
        <begin position="772"/>
        <end position="799"/>
    </location>
</feature>
<feature type="transmembrane region" description="Helical" evidence="7">
    <location>
        <begin position="732"/>
        <end position="752"/>
    </location>
</feature>
<feature type="domain" description="ABC3 transporter permease C-terminal" evidence="8">
    <location>
        <begin position="327"/>
        <end position="441"/>
    </location>
</feature>
<evidence type="ECO:0000256" key="4">
    <source>
        <dbReference type="ARBA" id="ARBA00022989"/>
    </source>
</evidence>
<dbReference type="InterPro" id="IPR017800">
    <property type="entry name" value="ADOP"/>
</dbReference>
<feature type="transmembrane region" description="Helical" evidence="7">
    <location>
        <begin position="414"/>
        <end position="434"/>
    </location>
</feature>
<proteinExistence type="inferred from homology"/>
<evidence type="ECO:0000256" key="5">
    <source>
        <dbReference type="ARBA" id="ARBA00023136"/>
    </source>
</evidence>
<comment type="similarity">
    <text evidence="6">Belongs to the ABC-4 integral membrane protein family.</text>
</comment>
<evidence type="ECO:0000256" key="3">
    <source>
        <dbReference type="ARBA" id="ARBA00022692"/>
    </source>
</evidence>
<evidence type="ECO:0000259" key="9">
    <source>
        <dbReference type="Pfam" id="PF12704"/>
    </source>
</evidence>
<protein>
    <submittedName>
        <fullName evidence="10">Putative permease</fullName>
    </submittedName>
</protein>
<dbReference type="InterPro" id="IPR050250">
    <property type="entry name" value="Macrolide_Exporter_MacB"/>
</dbReference>
<dbReference type="AlphaFoldDB" id="A0A841K0E2"/>
<feature type="domain" description="MacB-like periplasmic core" evidence="9">
    <location>
        <begin position="34"/>
        <end position="226"/>
    </location>
</feature>
<dbReference type="EMBL" id="JACHEK010000012">
    <property type="protein sequence ID" value="MBB6147062.1"/>
    <property type="molecule type" value="Genomic_DNA"/>
</dbReference>
<evidence type="ECO:0000256" key="6">
    <source>
        <dbReference type="ARBA" id="ARBA00038076"/>
    </source>
</evidence>
<dbReference type="NCBIfam" id="TIGR03434">
    <property type="entry name" value="ADOP"/>
    <property type="match status" value="1"/>
</dbReference>
<keyword evidence="5 7" id="KW-0472">Membrane</keyword>
<keyword evidence="11" id="KW-1185">Reference proteome</keyword>
<evidence type="ECO:0000256" key="1">
    <source>
        <dbReference type="ARBA" id="ARBA00004651"/>
    </source>
</evidence>
<dbReference type="Pfam" id="PF02687">
    <property type="entry name" value="FtsX"/>
    <property type="match status" value="2"/>
</dbReference>
<feature type="transmembrane region" description="Helical" evidence="7">
    <location>
        <begin position="467"/>
        <end position="487"/>
    </location>
</feature>
<dbReference type="InterPro" id="IPR003838">
    <property type="entry name" value="ABC3_permease_C"/>
</dbReference>
<keyword evidence="4 7" id="KW-1133">Transmembrane helix</keyword>
<dbReference type="GO" id="GO:0022857">
    <property type="term" value="F:transmembrane transporter activity"/>
    <property type="evidence" value="ECO:0007669"/>
    <property type="project" value="TreeGrafter"/>
</dbReference>
<dbReference type="PANTHER" id="PTHR30572:SF4">
    <property type="entry name" value="ABC TRANSPORTER PERMEASE YTRF"/>
    <property type="match status" value="1"/>
</dbReference>
<feature type="transmembrane region" description="Helical" evidence="7">
    <location>
        <begin position="321"/>
        <end position="340"/>
    </location>
</feature>
<dbReference type="Proteomes" id="UP000538666">
    <property type="component" value="Unassembled WGS sequence"/>
</dbReference>